<evidence type="ECO:0000256" key="1">
    <source>
        <dbReference type="SAM" id="MobiDB-lite"/>
    </source>
</evidence>
<keyword evidence="2" id="KW-0472">Membrane</keyword>
<proteinExistence type="predicted"/>
<keyword evidence="2" id="KW-0812">Transmembrane</keyword>
<feature type="compositionally biased region" description="Acidic residues" evidence="1">
    <location>
        <begin position="686"/>
        <end position="697"/>
    </location>
</feature>
<evidence type="ECO:0000313" key="4">
    <source>
        <dbReference type="EMBL" id="NKX92792.1"/>
    </source>
</evidence>
<gene>
    <name evidence="4" type="ORF">HF995_05815</name>
</gene>
<feature type="transmembrane region" description="Helical" evidence="2">
    <location>
        <begin position="648"/>
        <end position="669"/>
    </location>
</feature>
<keyword evidence="5" id="KW-1185">Reference proteome</keyword>
<evidence type="ECO:0000256" key="3">
    <source>
        <dbReference type="SAM" id="SignalP"/>
    </source>
</evidence>
<sequence length="697" mass="71488">MNARDAMVGRGPVLRGRAALARSLAAVGAVALSLATSLTALPLASATTDPEPSTVSPVVVEPSAVTIEDITPLTVTPADTVTVRVTVRNTGTEPIAEPTASLSVVRYRLQSRTQLREWFADELALPAATSLTTTALEEPLAPGESRSVTLSVPAEELRLLPYPEASGPRGIVAELGDRSTGTIASARSFLLWFPEGAVQAARLSILVPVTGPAATPTDPEAWTASMSAAVAPSSGRLARVLDATAEAREVSWVVDPALVDAAAADVGGAGVWASTLLTGASGREVFALDPFDPDVAALAAADVLPFQRGASATSDARVRGWRDDLALPVPGSANQQTLAGAAAAGDSLVVVEGGLEPVGPTTASGVVSVPTGSGTVRALVPDDELNRLFATATPTNRQLLLAELAVIAQEQPGRSAHVLITAGRDWDPDVAGTSALLSSLAAAPFVTMQPVATLAGAQADEVVRQDLPDGVARASLSPRLLRTAADQLDAVTALAGVVPDPDALTATYTRDLAAATSVAAAQTSGLARRLLEDAIAQGDTLLGGISVLPGSTVNLINDSGAIPITVRNDLPQAATVTVALVSRESRLSVEDVRETTIEPGETADVQVPVRAIGSGDVRVAVQIRSADGTVVAAPSEMNVRVRAGWETVGTAIIGGLLVLLLVGGIVRTVRRGRSAHRMEPIRPADPDDEKQDEAEER</sequence>
<keyword evidence="2" id="KW-1133">Transmembrane helix</keyword>
<comment type="caution">
    <text evidence="4">The sequence shown here is derived from an EMBL/GenBank/DDBJ whole genome shotgun (WGS) entry which is preliminary data.</text>
</comment>
<evidence type="ECO:0000313" key="5">
    <source>
        <dbReference type="Proteomes" id="UP000774283"/>
    </source>
</evidence>
<accession>A0A9X5IP32</accession>
<organism evidence="4 5">
    <name type="scientific">Sanguibacter hominis ATCC BAA-789</name>
    <dbReference type="NCBI Taxonomy" id="1312740"/>
    <lineage>
        <taxon>Bacteria</taxon>
        <taxon>Bacillati</taxon>
        <taxon>Actinomycetota</taxon>
        <taxon>Actinomycetes</taxon>
        <taxon>Micrococcales</taxon>
        <taxon>Sanguibacteraceae</taxon>
        <taxon>Sanguibacter</taxon>
    </lineage>
</organism>
<keyword evidence="3" id="KW-0732">Signal</keyword>
<protein>
    <recommendedName>
        <fullName evidence="6">CARDB domain-containing protein</fullName>
    </recommendedName>
</protein>
<evidence type="ECO:0000256" key="2">
    <source>
        <dbReference type="SAM" id="Phobius"/>
    </source>
</evidence>
<feature type="chain" id="PRO_5040871922" description="CARDB domain-containing protein" evidence="3">
    <location>
        <begin position="41"/>
        <end position="697"/>
    </location>
</feature>
<feature type="region of interest" description="Disordered" evidence="1">
    <location>
        <begin position="673"/>
        <end position="697"/>
    </location>
</feature>
<dbReference type="Gene3D" id="2.60.40.10">
    <property type="entry name" value="Immunoglobulins"/>
    <property type="match status" value="1"/>
</dbReference>
<dbReference type="GO" id="GO:0005975">
    <property type="term" value="P:carbohydrate metabolic process"/>
    <property type="evidence" value="ECO:0007669"/>
    <property type="project" value="UniProtKB-ARBA"/>
</dbReference>
<dbReference type="Proteomes" id="UP000774283">
    <property type="component" value="Unassembled WGS sequence"/>
</dbReference>
<evidence type="ECO:0008006" key="6">
    <source>
        <dbReference type="Google" id="ProtNLM"/>
    </source>
</evidence>
<dbReference type="RefSeq" id="WP_168446787.1">
    <property type="nucleotide sequence ID" value="NZ_JAAXOW010000001.1"/>
</dbReference>
<dbReference type="AlphaFoldDB" id="A0A9X5IP32"/>
<name>A0A9X5IP32_9MICO</name>
<reference evidence="4 5" key="1">
    <citation type="submission" date="2020-04" db="EMBL/GenBank/DDBJ databases">
        <title>MicrobeNet Type strains.</title>
        <authorList>
            <person name="Nicholson A.C."/>
        </authorList>
    </citation>
    <scope>NUCLEOTIDE SEQUENCE [LARGE SCALE GENOMIC DNA]</scope>
    <source>
        <strain evidence="4 5">ATCC BAA-789</strain>
    </source>
</reference>
<dbReference type="EMBL" id="JAAXOW010000001">
    <property type="protein sequence ID" value="NKX92792.1"/>
    <property type="molecule type" value="Genomic_DNA"/>
</dbReference>
<feature type="signal peptide" evidence="3">
    <location>
        <begin position="1"/>
        <end position="40"/>
    </location>
</feature>
<dbReference type="InterPro" id="IPR013783">
    <property type="entry name" value="Ig-like_fold"/>
</dbReference>
<dbReference type="InterPro" id="IPR046112">
    <property type="entry name" value="DUF6049"/>
</dbReference>
<feature type="compositionally biased region" description="Basic and acidic residues" evidence="1">
    <location>
        <begin position="676"/>
        <end position="685"/>
    </location>
</feature>
<dbReference type="Pfam" id="PF19516">
    <property type="entry name" value="DUF6049"/>
    <property type="match status" value="1"/>
</dbReference>